<comment type="subcellular location">
    <subcellularLocation>
        <location evidence="1">Membrane</location>
        <topology evidence="1">Single-pass type I membrane protein</topology>
    </subcellularLocation>
</comment>
<dbReference type="GO" id="GO:0005911">
    <property type="term" value="C:cell-cell junction"/>
    <property type="evidence" value="ECO:0007669"/>
    <property type="project" value="TreeGrafter"/>
</dbReference>
<dbReference type="InterPro" id="IPR007110">
    <property type="entry name" value="Ig-like_dom"/>
</dbReference>
<organism evidence="9 10">
    <name type="scientific">Stichopus japonicus</name>
    <name type="common">Sea cucumber</name>
    <dbReference type="NCBI Taxonomy" id="307972"/>
    <lineage>
        <taxon>Eukaryota</taxon>
        <taxon>Metazoa</taxon>
        <taxon>Echinodermata</taxon>
        <taxon>Eleutherozoa</taxon>
        <taxon>Echinozoa</taxon>
        <taxon>Holothuroidea</taxon>
        <taxon>Aspidochirotacea</taxon>
        <taxon>Aspidochirotida</taxon>
        <taxon>Stichopodidae</taxon>
        <taxon>Apostichopus</taxon>
    </lineage>
</organism>
<feature type="chain" id="PRO_5013795625" description="Ig-like domain-containing protein" evidence="7">
    <location>
        <begin position="21"/>
        <end position="655"/>
    </location>
</feature>
<reference evidence="9 10" key="1">
    <citation type="journal article" date="2017" name="PLoS Biol.">
        <title>The sea cucumber genome provides insights into morphological evolution and visceral regeneration.</title>
        <authorList>
            <person name="Zhang X."/>
            <person name="Sun L."/>
            <person name="Yuan J."/>
            <person name="Sun Y."/>
            <person name="Gao Y."/>
            <person name="Zhang L."/>
            <person name="Li S."/>
            <person name="Dai H."/>
            <person name="Hamel J.F."/>
            <person name="Liu C."/>
            <person name="Yu Y."/>
            <person name="Liu S."/>
            <person name="Lin W."/>
            <person name="Guo K."/>
            <person name="Jin S."/>
            <person name="Xu P."/>
            <person name="Storey K.B."/>
            <person name="Huan P."/>
            <person name="Zhang T."/>
            <person name="Zhou Y."/>
            <person name="Zhang J."/>
            <person name="Lin C."/>
            <person name="Li X."/>
            <person name="Xing L."/>
            <person name="Huo D."/>
            <person name="Sun M."/>
            <person name="Wang L."/>
            <person name="Mercier A."/>
            <person name="Li F."/>
            <person name="Yang H."/>
            <person name="Xiang J."/>
        </authorList>
    </citation>
    <scope>NUCLEOTIDE SEQUENCE [LARGE SCALE GENOMIC DNA]</scope>
    <source>
        <strain evidence="9">Shaxun</strain>
        <tissue evidence="9">Muscle</tissue>
    </source>
</reference>
<evidence type="ECO:0000256" key="7">
    <source>
        <dbReference type="SAM" id="SignalP"/>
    </source>
</evidence>
<keyword evidence="6" id="KW-0812">Transmembrane</keyword>
<dbReference type="GO" id="GO:0098609">
    <property type="term" value="P:cell-cell adhesion"/>
    <property type="evidence" value="ECO:0007669"/>
    <property type="project" value="TreeGrafter"/>
</dbReference>
<evidence type="ECO:0000256" key="4">
    <source>
        <dbReference type="ARBA" id="ARBA00023180"/>
    </source>
</evidence>
<dbReference type="GO" id="GO:0005886">
    <property type="term" value="C:plasma membrane"/>
    <property type="evidence" value="ECO:0007669"/>
    <property type="project" value="TreeGrafter"/>
</dbReference>
<sequence>MAFITVLYITLSSCIVYTSAESFTFEVKDTAVLPCHLSVYDTDAYWFYRGGVDSDIRMYISLNSHVYYENPPVKKRFGRRLTVRNDTGLGPSFDLVIQNLSFVDIGEYRCGYLGDDRVIKWVHVHQLNVSEKGTYDVECTVHGPLIPNIGNTVEFYCEIPPQSIYPQKQVELIWYKNKQPLFTSSGLFAPSLAVRLQRTLIESDFGAKFTCIAYDEILQQKGQCSVSSFQIPANVTVLSLTTQEEISVGKDLSLICVANGLPSSYERQFSWHLGSRQIFPNYLPRDRDESATPLDVNNIDWTSENDGEMLTFHRYHSDINGSVITCSVRSDVGIVMSSAPFVVFIPSDFVNVPGKRNDTSDGVVVSASPKVNIHETHHYTLVLAILAFVGGIVLAVCIVVFLTAVKQRRRMRGPVDELRWMPIQNTVVDHRISETFVKRHYIKPPKRLNVHERFKRRSGGDFPIASEHAHQICLRNKLKDNKSRARKSVSVSDDMYNFPLSFSDLPEFRISRSNALRDMSRSSSLGNIHLALPCEKPHYVNLPSEYSVAFQRQKRNRAVGKVSDTPDRLTLEDFRAEVGLSSDDATTNGKAGKTVTYAELDLDYLKSMEGTAAASRNDGATYAEISHSISGQLEDQISATESTAEGDTSGIINLI</sequence>
<keyword evidence="5" id="KW-0393">Immunoglobulin domain</keyword>
<feature type="domain" description="Ig-like" evidence="8">
    <location>
        <begin position="150"/>
        <end position="227"/>
    </location>
</feature>
<name>A0A2G8LMW1_STIJA</name>
<protein>
    <recommendedName>
        <fullName evidence="8">Ig-like domain-containing protein</fullName>
    </recommendedName>
</protein>
<keyword evidence="7" id="KW-0732">Signal</keyword>
<dbReference type="PANTHER" id="PTHR11640:SF164">
    <property type="entry name" value="MAM DOMAIN-CONTAINING GLYCOSYLPHOSPHATIDYLINOSITOL ANCHOR PROTEIN 1"/>
    <property type="match status" value="1"/>
</dbReference>
<dbReference type="GO" id="GO:0050839">
    <property type="term" value="F:cell adhesion molecule binding"/>
    <property type="evidence" value="ECO:0007669"/>
    <property type="project" value="TreeGrafter"/>
</dbReference>
<comment type="caution">
    <text evidence="9">The sequence shown here is derived from an EMBL/GenBank/DDBJ whole genome shotgun (WGS) entry which is preliminary data.</text>
</comment>
<evidence type="ECO:0000256" key="2">
    <source>
        <dbReference type="ARBA" id="ARBA00023136"/>
    </source>
</evidence>
<dbReference type="OrthoDB" id="10402053at2759"/>
<dbReference type="EMBL" id="MRZV01000028">
    <property type="protein sequence ID" value="PIK61597.1"/>
    <property type="molecule type" value="Genomic_DNA"/>
</dbReference>
<dbReference type="SMART" id="SM00409">
    <property type="entry name" value="IG"/>
    <property type="match status" value="3"/>
</dbReference>
<dbReference type="PROSITE" id="PS50835">
    <property type="entry name" value="IG_LIKE"/>
    <property type="match status" value="2"/>
</dbReference>
<keyword evidence="4" id="KW-0325">Glycoprotein</keyword>
<dbReference type="PANTHER" id="PTHR11640">
    <property type="entry name" value="NEPHRIN"/>
    <property type="match status" value="1"/>
</dbReference>
<dbReference type="Proteomes" id="UP000230750">
    <property type="component" value="Unassembled WGS sequence"/>
</dbReference>
<dbReference type="InterPro" id="IPR051275">
    <property type="entry name" value="Cell_adhesion_signaling"/>
</dbReference>
<evidence type="ECO:0000259" key="8">
    <source>
        <dbReference type="PROSITE" id="PS50835"/>
    </source>
</evidence>
<keyword evidence="10" id="KW-1185">Reference proteome</keyword>
<keyword evidence="2 6" id="KW-0472">Membrane</keyword>
<dbReference type="InterPro" id="IPR013783">
    <property type="entry name" value="Ig-like_fold"/>
</dbReference>
<dbReference type="AlphaFoldDB" id="A0A2G8LMW1"/>
<evidence type="ECO:0000313" key="10">
    <source>
        <dbReference type="Proteomes" id="UP000230750"/>
    </source>
</evidence>
<accession>A0A2G8LMW1</accession>
<keyword evidence="6" id="KW-1133">Transmembrane helix</keyword>
<gene>
    <name evidence="9" type="ORF">BSL78_01415</name>
</gene>
<feature type="transmembrane region" description="Helical" evidence="6">
    <location>
        <begin position="379"/>
        <end position="402"/>
    </location>
</feature>
<dbReference type="SUPFAM" id="SSF48726">
    <property type="entry name" value="Immunoglobulin"/>
    <property type="match status" value="2"/>
</dbReference>
<evidence type="ECO:0000256" key="1">
    <source>
        <dbReference type="ARBA" id="ARBA00004479"/>
    </source>
</evidence>
<dbReference type="Gene3D" id="2.60.40.10">
    <property type="entry name" value="Immunoglobulins"/>
    <property type="match status" value="1"/>
</dbReference>
<dbReference type="InterPro" id="IPR036179">
    <property type="entry name" value="Ig-like_dom_sf"/>
</dbReference>
<dbReference type="InterPro" id="IPR003599">
    <property type="entry name" value="Ig_sub"/>
</dbReference>
<evidence type="ECO:0000256" key="5">
    <source>
        <dbReference type="ARBA" id="ARBA00023319"/>
    </source>
</evidence>
<feature type="domain" description="Ig-like" evidence="8">
    <location>
        <begin position="232"/>
        <end position="342"/>
    </location>
</feature>
<proteinExistence type="predicted"/>
<evidence type="ECO:0000256" key="3">
    <source>
        <dbReference type="ARBA" id="ARBA00023157"/>
    </source>
</evidence>
<evidence type="ECO:0000313" key="9">
    <source>
        <dbReference type="EMBL" id="PIK61597.1"/>
    </source>
</evidence>
<keyword evidence="3" id="KW-1015">Disulfide bond</keyword>
<feature type="signal peptide" evidence="7">
    <location>
        <begin position="1"/>
        <end position="20"/>
    </location>
</feature>
<evidence type="ECO:0000256" key="6">
    <source>
        <dbReference type="SAM" id="Phobius"/>
    </source>
</evidence>